<feature type="region of interest" description="Disordered" evidence="1">
    <location>
        <begin position="61"/>
        <end position="189"/>
    </location>
</feature>
<dbReference type="EMBL" id="JADGJQ010000073">
    <property type="protein sequence ID" value="KAJ3172899.1"/>
    <property type="molecule type" value="Genomic_DNA"/>
</dbReference>
<reference evidence="2" key="1">
    <citation type="submission" date="2020-05" db="EMBL/GenBank/DDBJ databases">
        <title>Phylogenomic resolution of chytrid fungi.</title>
        <authorList>
            <person name="Stajich J.E."/>
            <person name="Amses K."/>
            <person name="Simmons R."/>
            <person name="Seto K."/>
            <person name="Myers J."/>
            <person name="Bonds A."/>
            <person name="Quandt C.A."/>
            <person name="Barry K."/>
            <person name="Liu P."/>
            <person name="Grigoriev I."/>
            <person name="Longcore J.E."/>
            <person name="James T.Y."/>
        </authorList>
    </citation>
    <scope>NUCLEOTIDE SEQUENCE</scope>
    <source>
        <strain evidence="2">JEL0379</strain>
    </source>
</reference>
<feature type="region of interest" description="Disordered" evidence="1">
    <location>
        <begin position="1"/>
        <end position="46"/>
    </location>
</feature>
<organism evidence="2 3">
    <name type="scientific">Geranomyces variabilis</name>
    <dbReference type="NCBI Taxonomy" id="109894"/>
    <lineage>
        <taxon>Eukaryota</taxon>
        <taxon>Fungi</taxon>
        <taxon>Fungi incertae sedis</taxon>
        <taxon>Chytridiomycota</taxon>
        <taxon>Chytridiomycota incertae sedis</taxon>
        <taxon>Chytridiomycetes</taxon>
        <taxon>Spizellomycetales</taxon>
        <taxon>Powellomycetaceae</taxon>
        <taxon>Geranomyces</taxon>
    </lineage>
</organism>
<feature type="compositionally biased region" description="Basic and acidic residues" evidence="1">
    <location>
        <begin position="161"/>
        <end position="182"/>
    </location>
</feature>
<evidence type="ECO:0000313" key="3">
    <source>
        <dbReference type="Proteomes" id="UP001212152"/>
    </source>
</evidence>
<dbReference type="AlphaFoldDB" id="A0AAD5TG20"/>
<feature type="compositionally biased region" description="Basic and acidic residues" evidence="1">
    <location>
        <begin position="117"/>
        <end position="134"/>
    </location>
</feature>
<dbReference type="Proteomes" id="UP001212152">
    <property type="component" value="Unassembled WGS sequence"/>
</dbReference>
<keyword evidence="3" id="KW-1185">Reference proteome</keyword>
<gene>
    <name evidence="2" type="ORF">HDU87_007735</name>
</gene>
<protein>
    <submittedName>
        <fullName evidence="2">Uncharacterized protein</fullName>
    </submittedName>
</protein>
<feature type="compositionally biased region" description="Basic residues" evidence="1">
    <location>
        <begin position="82"/>
        <end position="91"/>
    </location>
</feature>
<feature type="compositionally biased region" description="Basic and acidic residues" evidence="1">
    <location>
        <begin position="61"/>
        <end position="81"/>
    </location>
</feature>
<comment type="caution">
    <text evidence="2">The sequence shown here is derived from an EMBL/GenBank/DDBJ whole genome shotgun (WGS) entry which is preliminary data.</text>
</comment>
<sequence length="229" mass="25004">MQVSSAARKKVGGARKQVGGARQSSAARKKVRSTLGRPAKGFQKGWRLGARKRYVLKVDFGARKKVDSAREKRSVRLENKQSTRKVWRSVRKSMAVSSGAGKSSKIGGRLRQKHGGRRAEKIGSRCDKTSRLGEDETSTQQGRSDQEKVGPIQKASKWRKKYSERPAVDSGEGRSAAKDTQRPTRVTGVDMLVVVAPSRRTEAKGKSDAALHADVPCLADPVIGKGRVK</sequence>
<feature type="compositionally biased region" description="Low complexity" evidence="1">
    <location>
        <begin position="97"/>
        <end position="107"/>
    </location>
</feature>
<proteinExistence type="predicted"/>
<evidence type="ECO:0000313" key="2">
    <source>
        <dbReference type="EMBL" id="KAJ3172899.1"/>
    </source>
</evidence>
<accession>A0AAD5TG20</accession>
<name>A0AAD5TG20_9FUNG</name>
<evidence type="ECO:0000256" key="1">
    <source>
        <dbReference type="SAM" id="MobiDB-lite"/>
    </source>
</evidence>